<dbReference type="OrthoDB" id="5420503at2759"/>
<name>A0A5J5EBC0_9PEZI</name>
<feature type="transmembrane region" description="Helical" evidence="2">
    <location>
        <begin position="7"/>
        <end position="27"/>
    </location>
</feature>
<organism evidence="3 4">
    <name type="scientific">Sphaerosporella brunnea</name>
    <dbReference type="NCBI Taxonomy" id="1250544"/>
    <lineage>
        <taxon>Eukaryota</taxon>
        <taxon>Fungi</taxon>
        <taxon>Dikarya</taxon>
        <taxon>Ascomycota</taxon>
        <taxon>Pezizomycotina</taxon>
        <taxon>Pezizomycetes</taxon>
        <taxon>Pezizales</taxon>
        <taxon>Pyronemataceae</taxon>
        <taxon>Sphaerosporella</taxon>
    </lineage>
</organism>
<evidence type="ECO:0000313" key="4">
    <source>
        <dbReference type="Proteomes" id="UP000326924"/>
    </source>
</evidence>
<feature type="region of interest" description="Disordered" evidence="1">
    <location>
        <begin position="60"/>
        <end position="89"/>
    </location>
</feature>
<evidence type="ECO:0000256" key="2">
    <source>
        <dbReference type="SAM" id="Phobius"/>
    </source>
</evidence>
<comment type="caution">
    <text evidence="3">The sequence shown here is derived from an EMBL/GenBank/DDBJ whole genome shotgun (WGS) entry which is preliminary data.</text>
</comment>
<keyword evidence="4" id="KW-1185">Reference proteome</keyword>
<keyword evidence="2" id="KW-0472">Membrane</keyword>
<dbReference type="Proteomes" id="UP000326924">
    <property type="component" value="Unassembled WGS sequence"/>
</dbReference>
<dbReference type="InParanoid" id="A0A5J5EBC0"/>
<gene>
    <name evidence="3" type="ORF">FN846DRAFT_915377</name>
</gene>
<evidence type="ECO:0000313" key="3">
    <source>
        <dbReference type="EMBL" id="KAA8892534.1"/>
    </source>
</evidence>
<keyword evidence="2" id="KW-1133">Transmembrane helix</keyword>
<evidence type="ECO:0000256" key="1">
    <source>
        <dbReference type="SAM" id="MobiDB-lite"/>
    </source>
</evidence>
<dbReference type="EMBL" id="VXIS01000857">
    <property type="protein sequence ID" value="KAA8892534.1"/>
    <property type="molecule type" value="Genomic_DNA"/>
</dbReference>
<sequence>MVLYGSSFINLIFALRGLAAALAHVGLYCVTGIALPPVDATTTGFFFIVLLALRATEGVNRGPLSSSRQISSLQNPPATASRQQGTETL</sequence>
<dbReference type="AlphaFoldDB" id="A0A5J5EBC0"/>
<protein>
    <submittedName>
        <fullName evidence="3">Uncharacterized protein</fullName>
    </submittedName>
</protein>
<reference evidence="3 4" key="1">
    <citation type="submission" date="2019-09" db="EMBL/GenBank/DDBJ databases">
        <title>Draft genome of the ectomycorrhizal ascomycete Sphaerosporella brunnea.</title>
        <authorList>
            <consortium name="DOE Joint Genome Institute"/>
            <person name="Benucci G.M."/>
            <person name="Marozzi G."/>
            <person name="Antonielli L."/>
            <person name="Sanchez S."/>
            <person name="Marco P."/>
            <person name="Wang X."/>
            <person name="Falini L.B."/>
            <person name="Barry K."/>
            <person name="Haridas S."/>
            <person name="Lipzen A."/>
            <person name="Labutti K."/>
            <person name="Grigoriev I.V."/>
            <person name="Murat C."/>
            <person name="Martin F."/>
            <person name="Albertini E."/>
            <person name="Donnini D."/>
            <person name="Bonito G."/>
        </authorList>
    </citation>
    <scope>NUCLEOTIDE SEQUENCE [LARGE SCALE GENOMIC DNA]</scope>
    <source>
        <strain evidence="3 4">Sb_GMNB300</strain>
    </source>
</reference>
<proteinExistence type="predicted"/>
<keyword evidence="2" id="KW-0812">Transmembrane</keyword>
<accession>A0A5J5EBC0</accession>
<feature type="compositionally biased region" description="Polar residues" evidence="1">
    <location>
        <begin position="63"/>
        <end position="89"/>
    </location>
</feature>